<keyword evidence="3" id="KW-1185">Reference proteome</keyword>
<dbReference type="Pfam" id="PF08385">
    <property type="entry name" value="DHC_N1"/>
    <property type="match status" value="1"/>
</dbReference>
<feature type="non-terminal residue" evidence="2">
    <location>
        <position position="84"/>
    </location>
</feature>
<reference evidence="2" key="1">
    <citation type="submission" date="2023-03" db="EMBL/GenBank/DDBJ databases">
        <authorList>
            <person name="Steffen K."/>
            <person name="Cardenas P."/>
        </authorList>
    </citation>
    <scope>NUCLEOTIDE SEQUENCE</scope>
</reference>
<comment type="caution">
    <text evidence="2">The sequence shown here is derived from an EMBL/GenBank/DDBJ whole genome shotgun (WGS) entry which is preliminary data.</text>
</comment>
<dbReference type="InterPro" id="IPR013594">
    <property type="entry name" value="Dynein_heavy_tail"/>
</dbReference>
<proteinExistence type="predicted"/>
<protein>
    <submittedName>
        <fullName evidence="2">Cytoplasmic dynein 1 heavy chain 1</fullName>
    </submittedName>
</protein>
<feature type="domain" description="Dynein heavy chain tail" evidence="1">
    <location>
        <begin position="2"/>
        <end position="76"/>
    </location>
</feature>
<accession>A0AA35WP51</accession>
<evidence type="ECO:0000313" key="3">
    <source>
        <dbReference type="Proteomes" id="UP001174909"/>
    </source>
</evidence>
<dbReference type="Proteomes" id="UP001174909">
    <property type="component" value="Unassembled WGS sequence"/>
</dbReference>
<dbReference type="AlphaFoldDB" id="A0AA35WP51"/>
<evidence type="ECO:0000313" key="2">
    <source>
        <dbReference type="EMBL" id="CAI8028628.1"/>
    </source>
</evidence>
<dbReference type="EMBL" id="CASHTH010002350">
    <property type="protein sequence ID" value="CAI8028628.1"/>
    <property type="molecule type" value="Genomic_DNA"/>
</dbReference>
<sequence length="84" mass="9722">MKVFPVNELLAAETLEAIKLAVAAVYTHLRKIRTTSYPSQRAIYLVEAIARDLTTQLVKVLGTYKLMLVTYEEFEQVHMYILCW</sequence>
<organism evidence="2 3">
    <name type="scientific">Geodia barretti</name>
    <name type="common">Barrett's horny sponge</name>
    <dbReference type="NCBI Taxonomy" id="519541"/>
    <lineage>
        <taxon>Eukaryota</taxon>
        <taxon>Metazoa</taxon>
        <taxon>Porifera</taxon>
        <taxon>Demospongiae</taxon>
        <taxon>Heteroscleromorpha</taxon>
        <taxon>Tetractinellida</taxon>
        <taxon>Astrophorina</taxon>
        <taxon>Geodiidae</taxon>
        <taxon>Geodia</taxon>
    </lineage>
</organism>
<evidence type="ECO:0000259" key="1">
    <source>
        <dbReference type="Pfam" id="PF08385"/>
    </source>
</evidence>
<name>A0AA35WP51_GEOBA</name>
<gene>
    <name evidence="2" type="ORF">GBAR_LOCUS16307</name>
</gene>